<dbReference type="InterPro" id="IPR039426">
    <property type="entry name" value="TonB-dep_rcpt-like"/>
</dbReference>
<dbReference type="Pfam" id="PF07715">
    <property type="entry name" value="Plug"/>
    <property type="match status" value="1"/>
</dbReference>
<dbReference type="Gene3D" id="2.40.170.20">
    <property type="entry name" value="TonB-dependent receptor, beta-barrel domain"/>
    <property type="match status" value="1"/>
</dbReference>
<evidence type="ECO:0000313" key="11">
    <source>
        <dbReference type="Proteomes" id="UP000823865"/>
    </source>
</evidence>
<evidence type="ECO:0000256" key="2">
    <source>
        <dbReference type="ARBA" id="ARBA00022448"/>
    </source>
</evidence>
<keyword evidence="6 8" id="KW-0472">Membrane</keyword>
<reference evidence="10" key="1">
    <citation type="journal article" date="2021" name="PeerJ">
        <title>Extensive microbial diversity within the chicken gut microbiome revealed by metagenomics and culture.</title>
        <authorList>
            <person name="Gilroy R."/>
            <person name="Ravi A."/>
            <person name="Getino M."/>
            <person name="Pursley I."/>
            <person name="Horton D.L."/>
            <person name="Alikhan N.F."/>
            <person name="Baker D."/>
            <person name="Gharbi K."/>
            <person name="Hall N."/>
            <person name="Watson M."/>
            <person name="Adriaenssens E.M."/>
            <person name="Foster-Nyarko E."/>
            <person name="Jarju S."/>
            <person name="Secka A."/>
            <person name="Antonio M."/>
            <person name="Oren A."/>
            <person name="Chaudhuri R.R."/>
            <person name="La Ragione R."/>
            <person name="Hildebrand F."/>
            <person name="Pallen M.J."/>
        </authorList>
    </citation>
    <scope>NUCLEOTIDE SEQUENCE</scope>
    <source>
        <strain evidence="10">G3-2149</strain>
    </source>
</reference>
<evidence type="ECO:0000256" key="5">
    <source>
        <dbReference type="ARBA" id="ARBA00022729"/>
    </source>
</evidence>
<organism evidence="10 11">
    <name type="scientific">Candidatus Paraprevotella stercoravium</name>
    <dbReference type="NCBI Taxonomy" id="2838725"/>
    <lineage>
        <taxon>Bacteria</taxon>
        <taxon>Pseudomonadati</taxon>
        <taxon>Bacteroidota</taxon>
        <taxon>Bacteroidia</taxon>
        <taxon>Bacteroidales</taxon>
        <taxon>Prevotellaceae</taxon>
        <taxon>Paraprevotella</taxon>
    </lineage>
</organism>
<dbReference type="GO" id="GO:0044718">
    <property type="term" value="P:siderophore transmembrane transport"/>
    <property type="evidence" value="ECO:0007669"/>
    <property type="project" value="TreeGrafter"/>
</dbReference>
<comment type="similarity">
    <text evidence="8">Belongs to the TonB-dependent receptor family.</text>
</comment>
<comment type="caution">
    <text evidence="10">The sequence shown here is derived from an EMBL/GenBank/DDBJ whole genome shotgun (WGS) entry which is preliminary data.</text>
</comment>
<keyword evidence="4 8" id="KW-0812">Transmembrane</keyword>
<dbReference type="SUPFAM" id="SSF56935">
    <property type="entry name" value="Porins"/>
    <property type="match status" value="1"/>
</dbReference>
<accession>A0A9E2P2F9</accession>
<dbReference type="InterPro" id="IPR036942">
    <property type="entry name" value="Beta-barrel_TonB_sf"/>
</dbReference>
<evidence type="ECO:0000256" key="7">
    <source>
        <dbReference type="ARBA" id="ARBA00023237"/>
    </source>
</evidence>
<dbReference type="Gene3D" id="2.170.130.10">
    <property type="entry name" value="TonB-dependent receptor, plug domain"/>
    <property type="match status" value="1"/>
</dbReference>
<dbReference type="SUPFAM" id="SSF49452">
    <property type="entry name" value="Starch-binding domain-like"/>
    <property type="match status" value="1"/>
</dbReference>
<dbReference type="GO" id="GO:0004180">
    <property type="term" value="F:carboxypeptidase activity"/>
    <property type="evidence" value="ECO:0007669"/>
    <property type="project" value="UniProtKB-KW"/>
</dbReference>
<evidence type="ECO:0000256" key="4">
    <source>
        <dbReference type="ARBA" id="ARBA00022692"/>
    </source>
</evidence>
<name>A0A9E2P2F9_9BACT</name>
<keyword evidence="10" id="KW-0378">Hydrolase</keyword>
<comment type="subcellular location">
    <subcellularLocation>
        <location evidence="1 8">Cell outer membrane</location>
        <topology evidence="1 8">Multi-pass membrane protein</topology>
    </subcellularLocation>
</comment>
<dbReference type="GO" id="GO:0030246">
    <property type="term" value="F:carbohydrate binding"/>
    <property type="evidence" value="ECO:0007669"/>
    <property type="project" value="InterPro"/>
</dbReference>
<keyword evidence="10" id="KW-0645">Protease</keyword>
<keyword evidence="3 8" id="KW-1134">Transmembrane beta strand</keyword>
<evidence type="ECO:0000256" key="1">
    <source>
        <dbReference type="ARBA" id="ARBA00004571"/>
    </source>
</evidence>
<dbReference type="GO" id="GO:0015344">
    <property type="term" value="F:siderophore uptake transmembrane transporter activity"/>
    <property type="evidence" value="ECO:0007669"/>
    <property type="project" value="TreeGrafter"/>
</dbReference>
<keyword evidence="7 8" id="KW-0998">Cell outer membrane</keyword>
<protein>
    <submittedName>
        <fullName evidence="10">Carboxypeptidase-like regulatory domain-containing protein</fullName>
    </submittedName>
</protein>
<keyword evidence="2 8" id="KW-0813">Transport</keyword>
<gene>
    <name evidence="10" type="ORF">H9789_09055</name>
</gene>
<dbReference type="Pfam" id="PF13715">
    <property type="entry name" value="CarbopepD_reg_2"/>
    <property type="match status" value="1"/>
</dbReference>
<dbReference type="InterPro" id="IPR012910">
    <property type="entry name" value="Plug_dom"/>
</dbReference>
<keyword evidence="5" id="KW-0732">Signal</keyword>
<sequence length="779" mass="88185">MMRATETMQAQKKGVISGKILSTTKEIMDFAIVQLEGTSYGGATNDQGIYHLEAPAGEYTLTVKAMGYQTVSKKVTVRSGKHQKINLKIAPAEMELGEVQVQARHTDRIKKSAFNAIAVDLKDIAGLNKNLGDAIASVPGIKLRESGGVGSDMQVTLDGFSGKHVKVFIDGVPQEGVGSSFGLNNIPVNFADRIEVYRGVVPVGFGADAIGGVINIVTKQQRQSWFADAAYTFGSFNTHKSYINFGQTFRNGLTYEINAFQNYSDNNYWVDAPVQNFETGALNVKKLVRVQRFHDTYHNEAISGKVGVKGKNWADRMLFGFTFSNMYQDVQNGVKQKIVYGDKHRKGHSFMPSFEYAKRNLFTKGLDVVLTANYNRNATTQVDTSQYEYNWLGEKHLMNSRGEQSYQHMRSDNDNWNSTLTANYRLHDIHTFTLNHVFNAFRRSNTSLLAKEEQTDPIAKETRKNITGLSYRLMPSDKWNLTAFGKYYRQYVAGPLAEDETQSNYVRTEGTNDFYGFGAAGTYFILPELQVKMSYERACRLPSIEETFGDEDLESGDIGIKPERSDNINLNLLFSKQMRKHGLFLEGGFVYRNTKDYIQRQLVSLSGGKEAAAYMNYGKVLTLGYNLSAKYNFSKWLSVGVNFTEMNVRDNEKMSGTSSVANPGYKSRMPNLPYRFADSFVTFYWRDLFQKGNTLTINYDNQYLHQFCYVSELYGTNNSDYMVPNQFSHNLSLSYSLRNGRYSLTFECKNLTDEKLYDNFSLQKAGRAFYGKIRVFFGS</sequence>
<dbReference type="PANTHER" id="PTHR30069">
    <property type="entry name" value="TONB-DEPENDENT OUTER MEMBRANE RECEPTOR"/>
    <property type="match status" value="1"/>
</dbReference>
<dbReference type="Proteomes" id="UP000823865">
    <property type="component" value="Unassembled WGS sequence"/>
</dbReference>
<dbReference type="Gene3D" id="2.60.40.1120">
    <property type="entry name" value="Carboxypeptidase-like, regulatory domain"/>
    <property type="match status" value="1"/>
</dbReference>
<evidence type="ECO:0000256" key="8">
    <source>
        <dbReference type="PROSITE-ProRule" id="PRU01360"/>
    </source>
</evidence>
<feature type="domain" description="TonB-dependent receptor plug" evidence="9">
    <location>
        <begin position="118"/>
        <end position="213"/>
    </location>
</feature>
<proteinExistence type="inferred from homology"/>
<evidence type="ECO:0000313" key="10">
    <source>
        <dbReference type="EMBL" id="MBU3853941.1"/>
    </source>
</evidence>
<dbReference type="GO" id="GO:0009279">
    <property type="term" value="C:cell outer membrane"/>
    <property type="evidence" value="ECO:0007669"/>
    <property type="project" value="UniProtKB-SubCell"/>
</dbReference>
<reference evidence="10" key="2">
    <citation type="submission" date="2021-04" db="EMBL/GenBank/DDBJ databases">
        <authorList>
            <person name="Gilroy R."/>
        </authorList>
    </citation>
    <scope>NUCLEOTIDE SEQUENCE</scope>
    <source>
        <strain evidence="10">G3-2149</strain>
    </source>
</reference>
<dbReference type="PANTHER" id="PTHR30069:SF29">
    <property type="entry name" value="HEMOGLOBIN AND HEMOGLOBIN-HAPTOGLOBIN-BINDING PROTEIN 1-RELATED"/>
    <property type="match status" value="1"/>
</dbReference>
<evidence type="ECO:0000256" key="6">
    <source>
        <dbReference type="ARBA" id="ARBA00023136"/>
    </source>
</evidence>
<evidence type="ECO:0000256" key="3">
    <source>
        <dbReference type="ARBA" id="ARBA00022452"/>
    </source>
</evidence>
<dbReference type="InterPro" id="IPR037066">
    <property type="entry name" value="Plug_dom_sf"/>
</dbReference>
<dbReference type="AlphaFoldDB" id="A0A9E2P2F9"/>
<dbReference type="EMBL" id="JAHLFU010000190">
    <property type="protein sequence ID" value="MBU3853941.1"/>
    <property type="molecule type" value="Genomic_DNA"/>
</dbReference>
<dbReference type="PROSITE" id="PS52016">
    <property type="entry name" value="TONB_DEPENDENT_REC_3"/>
    <property type="match status" value="1"/>
</dbReference>
<evidence type="ECO:0000259" key="9">
    <source>
        <dbReference type="Pfam" id="PF07715"/>
    </source>
</evidence>
<keyword evidence="10" id="KW-0121">Carboxypeptidase</keyword>
<dbReference type="InterPro" id="IPR013784">
    <property type="entry name" value="Carb-bd-like_fold"/>
</dbReference>